<feature type="compositionally biased region" description="Polar residues" evidence="1">
    <location>
        <begin position="174"/>
        <end position="187"/>
    </location>
</feature>
<dbReference type="OrthoDB" id="5095449at2759"/>
<organism evidence="2 3">
    <name type="scientific">Xylaria multiplex</name>
    <dbReference type="NCBI Taxonomy" id="323545"/>
    <lineage>
        <taxon>Eukaryota</taxon>
        <taxon>Fungi</taxon>
        <taxon>Dikarya</taxon>
        <taxon>Ascomycota</taxon>
        <taxon>Pezizomycotina</taxon>
        <taxon>Sordariomycetes</taxon>
        <taxon>Xylariomycetidae</taxon>
        <taxon>Xylariales</taxon>
        <taxon>Xylariaceae</taxon>
        <taxon>Xylaria</taxon>
    </lineage>
</organism>
<proteinExistence type="predicted"/>
<protein>
    <submittedName>
        <fullName evidence="2">Uncharacterized protein</fullName>
    </submittedName>
</protein>
<feature type="region of interest" description="Disordered" evidence="1">
    <location>
        <begin position="364"/>
        <end position="418"/>
    </location>
</feature>
<feature type="compositionally biased region" description="Basic residues" evidence="1">
    <location>
        <begin position="190"/>
        <end position="199"/>
    </location>
</feature>
<name>A0A7C8IFX6_9PEZI</name>
<keyword evidence="3" id="KW-1185">Reference proteome</keyword>
<feature type="compositionally biased region" description="Polar residues" evidence="1">
    <location>
        <begin position="304"/>
        <end position="321"/>
    </location>
</feature>
<accession>A0A7C8IFX6</accession>
<dbReference type="AlphaFoldDB" id="A0A7C8IFX6"/>
<reference evidence="2 3" key="1">
    <citation type="submission" date="2019-12" db="EMBL/GenBank/DDBJ databases">
        <title>Draft genome sequence of the ascomycete Xylaria multiplex DSM 110363.</title>
        <authorList>
            <person name="Buettner E."/>
            <person name="Kellner H."/>
        </authorList>
    </citation>
    <scope>NUCLEOTIDE SEQUENCE [LARGE SCALE GENOMIC DNA]</scope>
    <source>
        <strain evidence="2 3">DSM 110363</strain>
    </source>
</reference>
<feature type="compositionally biased region" description="Basic and acidic residues" evidence="1">
    <location>
        <begin position="23"/>
        <end position="53"/>
    </location>
</feature>
<comment type="caution">
    <text evidence="2">The sequence shown here is derived from an EMBL/GenBank/DDBJ whole genome shotgun (WGS) entry which is preliminary data.</text>
</comment>
<evidence type="ECO:0000256" key="1">
    <source>
        <dbReference type="SAM" id="MobiDB-lite"/>
    </source>
</evidence>
<dbReference type="Proteomes" id="UP000481858">
    <property type="component" value="Unassembled WGS sequence"/>
</dbReference>
<dbReference type="InParanoid" id="A0A7C8IFX6"/>
<dbReference type="EMBL" id="WUBL01000333">
    <property type="protein sequence ID" value="KAF2962626.1"/>
    <property type="molecule type" value="Genomic_DNA"/>
</dbReference>
<sequence length="418" mass="45011">MGTPVSGAPLTLPPPPPLPQEADSLRQDEVVEISSDNKSDGDNLEDSQSRRQAEPGSVAGAGKGINTTPGTSSNNTKKPSVTSGSNPDDKSTSTQQQLEPLSALPKALRAKLDQPGLAGSAAHKLGQAPASKGSVYDTTVPKTARQGAPIFTYGGETPEASPTCQGERIRSPTIGDNHNENGSNIVPSQGHKRCKTRVHQPRDLSETRLSNEGDKVIPDSDRSSNRNAHGDKHFAPTHNGRAEEQDKDADKEDSVQPPAPKRQKSNRHPPEDEEGDDIYQPPDSIFTRTTLPRSQRVRMLASGRQRSGQHSVLSSPSSQKSIDPKPVFEEWPLGNAVLKRVTVNGITTFQVQFTWDSCAMHKHKDRATKDPQDTFPVKRSPSLRRGGAAGPRLTPEDTLIELTGNDAQSAALTEEKAK</sequence>
<feature type="compositionally biased region" description="Polar residues" evidence="1">
    <location>
        <begin position="65"/>
        <end position="99"/>
    </location>
</feature>
<feature type="region of interest" description="Disordered" evidence="1">
    <location>
        <begin position="1"/>
        <end position="325"/>
    </location>
</feature>
<gene>
    <name evidence="2" type="ORF">GQX73_g10947</name>
</gene>
<evidence type="ECO:0000313" key="3">
    <source>
        <dbReference type="Proteomes" id="UP000481858"/>
    </source>
</evidence>
<evidence type="ECO:0000313" key="2">
    <source>
        <dbReference type="EMBL" id="KAF2962626.1"/>
    </source>
</evidence>
<feature type="compositionally biased region" description="Basic and acidic residues" evidence="1">
    <location>
        <begin position="200"/>
        <end position="254"/>
    </location>
</feature>